<organism evidence="1 2">
    <name type="scientific">Coptis chinensis</name>
    <dbReference type="NCBI Taxonomy" id="261450"/>
    <lineage>
        <taxon>Eukaryota</taxon>
        <taxon>Viridiplantae</taxon>
        <taxon>Streptophyta</taxon>
        <taxon>Embryophyta</taxon>
        <taxon>Tracheophyta</taxon>
        <taxon>Spermatophyta</taxon>
        <taxon>Magnoliopsida</taxon>
        <taxon>Ranunculales</taxon>
        <taxon>Ranunculaceae</taxon>
        <taxon>Coptidoideae</taxon>
        <taxon>Coptis</taxon>
    </lineage>
</organism>
<gene>
    <name evidence="1" type="ORF">IFM89_028765</name>
</gene>
<dbReference type="PANTHER" id="PTHR31110:SF2">
    <property type="entry name" value="PESTICIDAL CRYSTAL CRY8BA PROTEIN"/>
    <property type="match status" value="1"/>
</dbReference>
<protein>
    <submittedName>
        <fullName evidence="1">Uncharacterized protein</fullName>
    </submittedName>
</protein>
<dbReference type="PANTHER" id="PTHR31110">
    <property type="entry name" value="PESTICIDAL CRYSTAL CRY8BA PROTEIN"/>
    <property type="match status" value="1"/>
</dbReference>
<keyword evidence="2" id="KW-1185">Reference proteome</keyword>
<comment type="caution">
    <text evidence="1">The sequence shown here is derived from an EMBL/GenBank/DDBJ whole genome shotgun (WGS) entry which is preliminary data.</text>
</comment>
<accession>A0A835H0D9</accession>
<reference evidence="1 2" key="1">
    <citation type="submission" date="2020-10" db="EMBL/GenBank/DDBJ databases">
        <title>The Coptis chinensis genome and diversification of protoberbering-type alkaloids.</title>
        <authorList>
            <person name="Wang B."/>
            <person name="Shu S."/>
            <person name="Song C."/>
            <person name="Liu Y."/>
        </authorList>
    </citation>
    <scope>NUCLEOTIDE SEQUENCE [LARGE SCALE GENOMIC DNA]</scope>
    <source>
        <strain evidence="1">HL-2020</strain>
        <tissue evidence="1">Leaf</tissue>
    </source>
</reference>
<dbReference type="EMBL" id="JADFTS010000009">
    <property type="protein sequence ID" value="KAF9589830.1"/>
    <property type="molecule type" value="Genomic_DNA"/>
</dbReference>
<evidence type="ECO:0000313" key="1">
    <source>
        <dbReference type="EMBL" id="KAF9589830.1"/>
    </source>
</evidence>
<dbReference type="OrthoDB" id="1896158at2759"/>
<evidence type="ECO:0000313" key="2">
    <source>
        <dbReference type="Proteomes" id="UP000631114"/>
    </source>
</evidence>
<dbReference type="AlphaFoldDB" id="A0A835H0D9"/>
<name>A0A835H0D9_9MAGN</name>
<proteinExistence type="predicted"/>
<dbReference type="Proteomes" id="UP000631114">
    <property type="component" value="Unassembled WGS sequence"/>
</dbReference>
<sequence length="110" mass="12569">MFGISQDLVKHILPDSLGDDLIIEVQDTKGKYYGRVVAQVATIAEDRADKVCWWSIYHEPEHQLVGRTQLCISYSTNQDENCQAKCGSIAETVVYEFVFEIAMKVQHFQQ</sequence>